<evidence type="ECO:0000313" key="8">
    <source>
        <dbReference type="Proteomes" id="UP000319769"/>
    </source>
</evidence>
<evidence type="ECO:0000256" key="3">
    <source>
        <dbReference type="ARBA" id="ARBA00022801"/>
    </source>
</evidence>
<name>A0A5N0VK40_9PSEU</name>
<sequence>MPRSRRRVSAPVRIAIVLAVIAGSGASAVYFAQGSDDGRISVVAQPAASSPELKITRREQPARTVVTDAAGTELATFTDGSQTVVLKGPQRTFADPRFSTATVTTTAWVRLAPEAWTAQSVNASWFTNWLDTELANTRPDVLAIATDYLDGAPTRTDDKGVAYAGDASFGPEIGTGKGRDERSDFYDYLGEDWNFPDTRTQQAEPARYRMIDCSGFVRLVYGYRSGIPLRGTNTPGPGLPRRAWAIAEYGQGTAVIPNQNVRATDYDALQPGDLVFFNIDPYLGDQIDHAGIYLGLDSTGHHRFMSSRAKANGPTLGDLGGTSLLDDGGYYSQALRTARRL</sequence>
<organism evidence="7 8">
    <name type="scientific">Amycolatopsis acidicola</name>
    <dbReference type="NCBI Taxonomy" id="2596893"/>
    <lineage>
        <taxon>Bacteria</taxon>
        <taxon>Bacillati</taxon>
        <taxon>Actinomycetota</taxon>
        <taxon>Actinomycetes</taxon>
        <taxon>Pseudonocardiales</taxon>
        <taxon>Pseudonocardiaceae</taxon>
        <taxon>Amycolatopsis</taxon>
    </lineage>
</organism>
<keyword evidence="5" id="KW-0812">Transmembrane</keyword>
<dbReference type="PROSITE" id="PS51935">
    <property type="entry name" value="NLPC_P60"/>
    <property type="match status" value="1"/>
</dbReference>
<dbReference type="Proteomes" id="UP000319769">
    <property type="component" value="Unassembled WGS sequence"/>
</dbReference>
<proteinExistence type="inferred from homology"/>
<keyword evidence="8" id="KW-1185">Reference proteome</keyword>
<dbReference type="SUPFAM" id="SSF54001">
    <property type="entry name" value="Cysteine proteinases"/>
    <property type="match status" value="1"/>
</dbReference>
<dbReference type="InterPro" id="IPR038765">
    <property type="entry name" value="Papain-like_cys_pep_sf"/>
</dbReference>
<evidence type="ECO:0000256" key="5">
    <source>
        <dbReference type="SAM" id="Phobius"/>
    </source>
</evidence>
<evidence type="ECO:0000259" key="6">
    <source>
        <dbReference type="PROSITE" id="PS51935"/>
    </source>
</evidence>
<feature type="transmembrane region" description="Helical" evidence="5">
    <location>
        <begin position="12"/>
        <end position="32"/>
    </location>
</feature>
<dbReference type="EMBL" id="VMNW02000005">
    <property type="protein sequence ID" value="KAA9165530.1"/>
    <property type="molecule type" value="Genomic_DNA"/>
</dbReference>
<dbReference type="GO" id="GO:0006508">
    <property type="term" value="P:proteolysis"/>
    <property type="evidence" value="ECO:0007669"/>
    <property type="project" value="UniProtKB-KW"/>
</dbReference>
<evidence type="ECO:0000256" key="1">
    <source>
        <dbReference type="ARBA" id="ARBA00007074"/>
    </source>
</evidence>
<evidence type="ECO:0000256" key="4">
    <source>
        <dbReference type="ARBA" id="ARBA00022807"/>
    </source>
</evidence>
<keyword evidence="5" id="KW-0472">Membrane</keyword>
<dbReference type="Pfam" id="PF00877">
    <property type="entry name" value="NLPC_P60"/>
    <property type="match status" value="1"/>
</dbReference>
<keyword evidence="5" id="KW-1133">Transmembrane helix</keyword>
<dbReference type="Gene3D" id="3.90.1720.10">
    <property type="entry name" value="endopeptidase domain like (from Nostoc punctiforme)"/>
    <property type="match status" value="1"/>
</dbReference>
<dbReference type="AlphaFoldDB" id="A0A5N0VK40"/>
<dbReference type="OrthoDB" id="4872947at2"/>
<evidence type="ECO:0000313" key="7">
    <source>
        <dbReference type="EMBL" id="KAA9165530.1"/>
    </source>
</evidence>
<comment type="similarity">
    <text evidence="1">Belongs to the peptidase C40 family.</text>
</comment>
<keyword evidence="3" id="KW-0378">Hydrolase</keyword>
<gene>
    <name evidence="7" type="ORF">FPZ12_005525</name>
</gene>
<protein>
    <submittedName>
        <fullName evidence="7">NlpC/P60 family protein</fullName>
    </submittedName>
</protein>
<keyword evidence="4" id="KW-0788">Thiol protease</keyword>
<reference evidence="7" key="1">
    <citation type="submission" date="2019-09" db="EMBL/GenBank/DDBJ databases">
        <authorList>
            <person name="Teo W.F.A."/>
            <person name="Duangmal K."/>
        </authorList>
    </citation>
    <scope>NUCLEOTIDE SEQUENCE [LARGE SCALE GENOMIC DNA]</scope>
    <source>
        <strain evidence="7">K81G1</strain>
    </source>
</reference>
<dbReference type="InterPro" id="IPR000064">
    <property type="entry name" value="NLP_P60_dom"/>
</dbReference>
<comment type="caution">
    <text evidence="7">The sequence shown here is derived from an EMBL/GenBank/DDBJ whole genome shotgun (WGS) entry which is preliminary data.</text>
</comment>
<feature type="domain" description="NlpC/P60" evidence="6">
    <location>
        <begin position="175"/>
        <end position="341"/>
    </location>
</feature>
<evidence type="ECO:0000256" key="2">
    <source>
        <dbReference type="ARBA" id="ARBA00022670"/>
    </source>
</evidence>
<accession>A0A5N0VK40</accession>
<dbReference type="GO" id="GO:0008234">
    <property type="term" value="F:cysteine-type peptidase activity"/>
    <property type="evidence" value="ECO:0007669"/>
    <property type="project" value="UniProtKB-KW"/>
</dbReference>
<keyword evidence="2" id="KW-0645">Protease</keyword>